<protein>
    <submittedName>
        <fullName evidence="1">Uncharacterized protein</fullName>
    </submittedName>
</protein>
<proteinExistence type="predicted"/>
<comment type="caution">
    <text evidence="1">The sequence shown here is derived from an EMBL/GenBank/DDBJ whole genome shotgun (WGS) entry which is preliminary data.</text>
</comment>
<dbReference type="EMBL" id="ABLOJW010000003">
    <property type="protein sequence ID" value="EKT4091233.1"/>
    <property type="molecule type" value="Genomic_DNA"/>
</dbReference>
<dbReference type="AlphaFoldDB" id="A0AAI9BZ80"/>
<name>A0AAI9BZ80_STEMA</name>
<accession>A0AAI9BZ80</accession>
<sequence>MTARIPADLAELALAVADATVRADIELFARQQDIEGLMFYDLSCADDPRSPEAMGYIQRAAAYIEARGDVFPWRLVRHISAPTLVCFRDKETAHGQA</sequence>
<gene>
    <name evidence="1" type="ORF">QEG23_000713</name>
</gene>
<evidence type="ECO:0000313" key="2">
    <source>
        <dbReference type="Proteomes" id="UP001218208"/>
    </source>
</evidence>
<dbReference type="Proteomes" id="UP001218208">
    <property type="component" value="Unassembled WGS sequence"/>
</dbReference>
<evidence type="ECO:0000313" key="1">
    <source>
        <dbReference type="EMBL" id="EKT4091233.1"/>
    </source>
</evidence>
<reference evidence="1" key="1">
    <citation type="submission" date="2022-07" db="EMBL/GenBank/DDBJ databases">
        <authorList>
            <consortium name="DAFM: The Division of Animal and Food Microbiology"/>
        </authorList>
    </citation>
    <scope>NUCLEOTIDE SEQUENCE</scope>
    <source>
        <strain evidence="1">19MO01SH01-2</strain>
    </source>
</reference>
<organism evidence="1 2">
    <name type="scientific">Stenotrophomonas maltophilia</name>
    <name type="common">Pseudomonas maltophilia</name>
    <name type="synonym">Xanthomonas maltophilia</name>
    <dbReference type="NCBI Taxonomy" id="40324"/>
    <lineage>
        <taxon>Bacteria</taxon>
        <taxon>Pseudomonadati</taxon>
        <taxon>Pseudomonadota</taxon>
        <taxon>Gammaproteobacteria</taxon>
        <taxon>Lysobacterales</taxon>
        <taxon>Lysobacteraceae</taxon>
        <taxon>Stenotrophomonas</taxon>
        <taxon>Stenotrophomonas maltophilia group</taxon>
    </lineage>
</organism>